<evidence type="ECO:0008006" key="3">
    <source>
        <dbReference type="Google" id="ProtNLM"/>
    </source>
</evidence>
<gene>
    <name evidence="1" type="ORF">ACFFUQ_12560</name>
</gene>
<dbReference type="Proteomes" id="UP001589589">
    <property type="component" value="Unassembled WGS sequence"/>
</dbReference>
<sequence length="192" mass="20859">MGTKTTLKATTKTKGFCKLNLYSIKDLIDTNPVSKINSKFILVLIVILTSTFSFAQRGSCNATLVVENNGNNRSTPPNGTYYSMILTNNSSSTDTYILDAKNINTSCSNTDGSPTSKNVIINTDFIDSEKNDISQITIGAGQSAKFYIHVTLPMGTPVEKWSCNQVTATSKNCTNYSISTVLHTYVINPAND</sequence>
<comment type="caution">
    <text evidence="1">The sequence shown here is derived from an EMBL/GenBank/DDBJ whole genome shotgun (WGS) entry which is preliminary data.</text>
</comment>
<dbReference type="EMBL" id="JBHMEX010000038">
    <property type="protein sequence ID" value="MFB9064856.1"/>
    <property type="molecule type" value="Genomic_DNA"/>
</dbReference>
<dbReference type="RefSeq" id="WP_290262970.1">
    <property type="nucleotide sequence ID" value="NZ_JAUFQQ010000003.1"/>
</dbReference>
<reference evidence="1 2" key="1">
    <citation type="submission" date="2024-09" db="EMBL/GenBank/DDBJ databases">
        <authorList>
            <person name="Sun Q."/>
            <person name="Mori K."/>
        </authorList>
    </citation>
    <scope>NUCLEOTIDE SEQUENCE [LARGE SCALE GENOMIC DNA]</scope>
    <source>
        <strain evidence="1 2">CECT 7908</strain>
    </source>
</reference>
<evidence type="ECO:0000313" key="2">
    <source>
        <dbReference type="Proteomes" id="UP001589589"/>
    </source>
</evidence>
<organism evidence="1 2">
    <name type="scientific">Flavobacterium branchiarum</name>
    <dbReference type="NCBI Taxonomy" id="1114870"/>
    <lineage>
        <taxon>Bacteria</taxon>
        <taxon>Pseudomonadati</taxon>
        <taxon>Bacteroidota</taxon>
        <taxon>Flavobacteriia</taxon>
        <taxon>Flavobacteriales</taxon>
        <taxon>Flavobacteriaceae</taxon>
        <taxon>Flavobacterium</taxon>
    </lineage>
</organism>
<protein>
    <recommendedName>
        <fullName evidence="3">Fn3-like domain-containing protein</fullName>
    </recommendedName>
</protein>
<evidence type="ECO:0000313" key="1">
    <source>
        <dbReference type="EMBL" id="MFB9064856.1"/>
    </source>
</evidence>
<accession>A0ABV5FMU6</accession>
<keyword evidence="2" id="KW-1185">Reference proteome</keyword>
<proteinExistence type="predicted"/>
<name>A0ABV5FMU6_9FLAO</name>